<evidence type="ECO:0000256" key="1">
    <source>
        <dbReference type="ARBA" id="ARBA00023002"/>
    </source>
</evidence>
<accession>A0A401GXM5</accession>
<comment type="caution">
    <text evidence="3">The sequence shown here is derived from an EMBL/GenBank/DDBJ whole genome shotgun (WGS) entry which is preliminary data.</text>
</comment>
<feature type="region of interest" description="Disordered" evidence="2">
    <location>
        <begin position="1"/>
        <end position="20"/>
    </location>
</feature>
<sequence length="524" mass="57612">MTTTKTNLDALFPAPYPPPSPLSPGRWPGITQDSTLALGRLLKENHEKWHIFFNDMHFHNHTSHHLLAIYYLGASPDLLDAAYQTHVSRMRPARKSPDPITSKNFHQHLGDENFYSGYLEFFSAVLLEKGAAATIEEYIFSPYANILAPELGKPPMKMLNRFLSGIFHPLIHTGYGVEFGLPGMVAEGLAQTAVHGPGGLTLVRPSLFQYASSISSDVINAAVNRLTKLMPSLVLESAQHALRFQHKPAQDGVHALTILSRILHDPAFSLAAIGLPVPDDSEENAFEHVVRVRGEAIVAHAEAWSVDGTSPEEVARKTEEIIWMNVMLYGVCGWSAREKSTNGKFKPDFFFMHMVTSVLFLHSLTAYLTPTSSTILLRTYLINALTWWVARGRPAPPLRAFFSSPDAPTAHPTEAGAHPAPARDALVRTDPSPNPWLPLLQTTLVHPDEHLCKLQRALAHFAALYGATPKGHFAALAEGDAPLEGAGEMDGTLFVRAAGLTADALGWMREGDERRSWDFGGFYA</sequence>
<keyword evidence="4" id="KW-1185">Reference proteome</keyword>
<proteinExistence type="predicted"/>
<dbReference type="PANTHER" id="PTHR35870">
    <property type="entry name" value="PROTEIN, PUTATIVE (AFU_ORTHOLOGUE AFUA_5G03330)-RELATED"/>
    <property type="match status" value="1"/>
</dbReference>
<dbReference type="GO" id="GO:0016491">
    <property type="term" value="F:oxidoreductase activity"/>
    <property type="evidence" value="ECO:0007669"/>
    <property type="project" value="UniProtKB-KW"/>
</dbReference>
<dbReference type="Proteomes" id="UP000287166">
    <property type="component" value="Unassembled WGS sequence"/>
</dbReference>
<evidence type="ECO:0008006" key="5">
    <source>
        <dbReference type="Google" id="ProtNLM"/>
    </source>
</evidence>
<protein>
    <recommendedName>
        <fullName evidence="5">Oxidoreductase AflY</fullName>
    </recommendedName>
</protein>
<organism evidence="3 4">
    <name type="scientific">Sparassis crispa</name>
    <dbReference type="NCBI Taxonomy" id="139825"/>
    <lineage>
        <taxon>Eukaryota</taxon>
        <taxon>Fungi</taxon>
        <taxon>Dikarya</taxon>
        <taxon>Basidiomycota</taxon>
        <taxon>Agaricomycotina</taxon>
        <taxon>Agaricomycetes</taxon>
        <taxon>Polyporales</taxon>
        <taxon>Sparassidaceae</taxon>
        <taxon>Sparassis</taxon>
    </lineage>
</organism>
<evidence type="ECO:0000313" key="3">
    <source>
        <dbReference type="EMBL" id="GBE86919.1"/>
    </source>
</evidence>
<dbReference type="EMBL" id="BFAD01000010">
    <property type="protein sequence ID" value="GBE86919.1"/>
    <property type="molecule type" value="Genomic_DNA"/>
</dbReference>
<name>A0A401GXM5_9APHY</name>
<evidence type="ECO:0000256" key="2">
    <source>
        <dbReference type="SAM" id="MobiDB-lite"/>
    </source>
</evidence>
<dbReference type="AlphaFoldDB" id="A0A401GXM5"/>
<gene>
    <name evidence="3" type="ORF">SCP_1001630</name>
</gene>
<dbReference type="RefSeq" id="XP_027617832.1">
    <property type="nucleotide sequence ID" value="XM_027762031.1"/>
</dbReference>
<dbReference type="OrthoDB" id="10004862at2759"/>
<reference evidence="3 4" key="1">
    <citation type="journal article" date="2018" name="Sci. Rep.">
        <title>Genome sequence of the cauliflower mushroom Sparassis crispa (Hanabiratake) and its association with beneficial usage.</title>
        <authorList>
            <person name="Kiyama R."/>
            <person name="Furutani Y."/>
            <person name="Kawaguchi K."/>
            <person name="Nakanishi T."/>
        </authorList>
    </citation>
    <scope>NUCLEOTIDE SEQUENCE [LARGE SCALE GENOMIC DNA]</scope>
</reference>
<dbReference type="Pfam" id="PF14027">
    <property type="entry name" value="Questin_oxidase"/>
    <property type="match status" value="1"/>
</dbReference>
<dbReference type="STRING" id="139825.A0A401GXM5"/>
<dbReference type="GeneID" id="38783836"/>
<evidence type="ECO:0000313" key="4">
    <source>
        <dbReference type="Proteomes" id="UP000287166"/>
    </source>
</evidence>
<dbReference type="InterPro" id="IPR025337">
    <property type="entry name" value="Questin_oxidase-like"/>
</dbReference>
<keyword evidence="1" id="KW-0560">Oxidoreductase</keyword>
<dbReference type="InParanoid" id="A0A401GXM5"/>
<dbReference type="PANTHER" id="PTHR35870:SF1">
    <property type="entry name" value="PROTEIN, PUTATIVE (AFU_ORTHOLOGUE AFUA_5G03330)-RELATED"/>
    <property type="match status" value="1"/>
</dbReference>